<reference evidence="3" key="1">
    <citation type="submission" date="2023-03" db="EMBL/GenBank/DDBJ databases">
        <title>Actinorhabdospora filicis NBRC 111898.</title>
        <authorList>
            <person name="Ichikawa N."/>
            <person name="Sato H."/>
            <person name="Tonouchi N."/>
        </authorList>
    </citation>
    <scope>NUCLEOTIDE SEQUENCE</scope>
    <source>
        <strain evidence="3">NBRC 111898</strain>
    </source>
</reference>
<dbReference type="EMBL" id="BSTX01000001">
    <property type="protein sequence ID" value="GLZ75997.1"/>
    <property type="molecule type" value="Genomic_DNA"/>
</dbReference>
<name>A0A9W6W1K6_9ACTN</name>
<feature type="transmembrane region" description="Helical" evidence="1">
    <location>
        <begin position="254"/>
        <end position="275"/>
    </location>
</feature>
<accession>A0A9W6W1K6</accession>
<proteinExistence type="predicted"/>
<feature type="transmembrane region" description="Helical" evidence="1">
    <location>
        <begin position="214"/>
        <end position="234"/>
    </location>
</feature>
<evidence type="ECO:0000313" key="4">
    <source>
        <dbReference type="Proteomes" id="UP001165079"/>
    </source>
</evidence>
<evidence type="ECO:0000313" key="3">
    <source>
        <dbReference type="EMBL" id="GLZ75997.1"/>
    </source>
</evidence>
<feature type="chain" id="PRO_5040867073" description="DUF2812 domain-containing protein" evidence="2">
    <location>
        <begin position="29"/>
        <end position="287"/>
    </location>
</feature>
<dbReference type="Proteomes" id="UP001165079">
    <property type="component" value="Unassembled WGS sequence"/>
</dbReference>
<comment type="caution">
    <text evidence="3">The sequence shown here is derived from an EMBL/GenBank/DDBJ whole genome shotgun (WGS) entry which is preliminary data.</text>
</comment>
<evidence type="ECO:0008006" key="5">
    <source>
        <dbReference type="Google" id="ProtNLM"/>
    </source>
</evidence>
<evidence type="ECO:0000256" key="2">
    <source>
        <dbReference type="SAM" id="SignalP"/>
    </source>
</evidence>
<evidence type="ECO:0000256" key="1">
    <source>
        <dbReference type="SAM" id="Phobius"/>
    </source>
</evidence>
<feature type="transmembrane region" description="Helical" evidence="1">
    <location>
        <begin position="180"/>
        <end position="202"/>
    </location>
</feature>
<sequence length="287" mass="31031">MFEIDPPRPMRVLLVLAALAGLALGAMAGSRVAGTDEPLPSNEEIAALAEFTWGARDFRLSAESGSVEDRASQREHEDFGGLPGWAQVLVGDDTQDRRVHVVWGPPAEYVEPYVDAPETAEANASRREDVAARFAADGWKVTRTSDHTIECRKDTLLVEFNAYEVYTPSLSVSRVQSASYPWFLLGGALLGGLGAVMAIRALDRFRARHGGGAGLVRAGVGLLMLNTAFVFATVSDDLTDGHLDDPLWRAGRWVPFGATMNLALVLLTLAALAVWRRARRSTTPSEA</sequence>
<gene>
    <name evidence="3" type="ORF">Afil01_08040</name>
</gene>
<protein>
    <recommendedName>
        <fullName evidence="5">DUF2812 domain-containing protein</fullName>
    </recommendedName>
</protein>
<feature type="signal peptide" evidence="2">
    <location>
        <begin position="1"/>
        <end position="28"/>
    </location>
</feature>
<keyword evidence="1" id="KW-0472">Membrane</keyword>
<keyword evidence="1" id="KW-0812">Transmembrane</keyword>
<dbReference type="RefSeq" id="WP_285661198.1">
    <property type="nucleotide sequence ID" value="NZ_BSTX01000001.1"/>
</dbReference>
<dbReference type="AlphaFoldDB" id="A0A9W6W1K6"/>
<keyword evidence="4" id="KW-1185">Reference proteome</keyword>
<organism evidence="3 4">
    <name type="scientific">Actinorhabdospora filicis</name>
    <dbReference type="NCBI Taxonomy" id="1785913"/>
    <lineage>
        <taxon>Bacteria</taxon>
        <taxon>Bacillati</taxon>
        <taxon>Actinomycetota</taxon>
        <taxon>Actinomycetes</taxon>
        <taxon>Micromonosporales</taxon>
        <taxon>Micromonosporaceae</taxon>
        <taxon>Actinorhabdospora</taxon>
    </lineage>
</organism>
<keyword evidence="2" id="KW-0732">Signal</keyword>
<keyword evidence="1" id="KW-1133">Transmembrane helix</keyword>